<dbReference type="RefSeq" id="WP_311951612.1">
    <property type="nucleotide sequence ID" value="NZ_JAVLVU010000001.1"/>
</dbReference>
<sequence length="215" mass="24219">MKNMKSKVIIVTLSILVGMGSVKGYAQGTEMQQLLLNIEKLTQLKSILSDMKTGYQVYQQGYGMISNLSKGNFDLHDIYLSGLLAVSPAVRNYQRIPEIISMQTSLIKEYKSATGRFRQSGTFSAAELGYLSNVYQKLIGESLQGIEELIQVTSAGKLRMSDAERLQAIDRIYSGTTDKLNFLRSFNRQGIILSLRRTRDLENTRQLKRLYGLTN</sequence>
<name>A0ABU3GWZ0_9SPHI</name>
<reference evidence="2" key="1">
    <citation type="submission" date="2023-07" db="EMBL/GenBank/DDBJ databases">
        <title>Functional and genomic diversity of the sorghum phyllosphere microbiome.</title>
        <authorList>
            <person name="Shade A."/>
        </authorList>
    </citation>
    <scope>NUCLEOTIDE SEQUENCE [LARGE SCALE GENOMIC DNA]</scope>
    <source>
        <strain evidence="2">SORGH_AS_0422</strain>
    </source>
</reference>
<evidence type="ECO:0008006" key="3">
    <source>
        <dbReference type="Google" id="ProtNLM"/>
    </source>
</evidence>
<dbReference type="EMBL" id="JAVLVU010000001">
    <property type="protein sequence ID" value="MDT3404278.1"/>
    <property type="molecule type" value="Genomic_DNA"/>
</dbReference>
<accession>A0ABU3GWZ0</accession>
<protein>
    <recommendedName>
        <fullName evidence="3">TerB family tellurite resistance protein</fullName>
    </recommendedName>
</protein>
<evidence type="ECO:0000313" key="2">
    <source>
        <dbReference type="Proteomes" id="UP001258315"/>
    </source>
</evidence>
<gene>
    <name evidence="1" type="ORF">QE417_003350</name>
</gene>
<keyword evidence="2" id="KW-1185">Reference proteome</keyword>
<evidence type="ECO:0000313" key="1">
    <source>
        <dbReference type="EMBL" id="MDT3404278.1"/>
    </source>
</evidence>
<organism evidence="1 2">
    <name type="scientific">Mucilaginibacter terrae</name>
    <dbReference type="NCBI Taxonomy" id="1955052"/>
    <lineage>
        <taxon>Bacteria</taxon>
        <taxon>Pseudomonadati</taxon>
        <taxon>Bacteroidota</taxon>
        <taxon>Sphingobacteriia</taxon>
        <taxon>Sphingobacteriales</taxon>
        <taxon>Sphingobacteriaceae</taxon>
        <taxon>Mucilaginibacter</taxon>
    </lineage>
</organism>
<proteinExistence type="predicted"/>
<comment type="caution">
    <text evidence="1">The sequence shown here is derived from an EMBL/GenBank/DDBJ whole genome shotgun (WGS) entry which is preliminary data.</text>
</comment>
<dbReference type="Proteomes" id="UP001258315">
    <property type="component" value="Unassembled WGS sequence"/>
</dbReference>